<dbReference type="PROSITE" id="PS51257">
    <property type="entry name" value="PROKAR_LIPOPROTEIN"/>
    <property type="match status" value="1"/>
</dbReference>
<organism evidence="2 3">
    <name type="scientific">Nocardioides ganghwensis</name>
    <dbReference type="NCBI Taxonomy" id="252230"/>
    <lineage>
        <taxon>Bacteria</taxon>
        <taxon>Bacillati</taxon>
        <taxon>Actinomycetota</taxon>
        <taxon>Actinomycetes</taxon>
        <taxon>Propionibacteriales</taxon>
        <taxon>Nocardioidaceae</taxon>
        <taxon>Nocardioides</taxon>
    </lineage>
</organism>
<evidence type="ECO:0000313" key="3">
    <source>
        <dbReference type="Proteomes" id="UP000293291"/>
    </source>
</evidence>
<comment type="caution">
    <text evidence="2">The sequence shown here is derived from an EMBL/GenBank/DDBJ whole genome shotgun (WGS) entry which is preliminary data.</text>
</comment>
<dbReference type="AlphaFoldDB" id="A0A4Q2SK22"/>
<protein>
    <recommendedName>
        <fullName evidence="4">SGNH/GDSL hydrolase family protein</fullName>
    </recommendedName>
</protein>
<dbReference type="Proteomes" id="UP000293291">
    <property type="component" value="Unassembled WGS sequence"/>
</dbReference>
<dbReference type="CDD" id="cd00229">
    <property type="entry name" value="SGNH_hydrolase"/>
    <property type="match status" value="1"/>
</dbReference>
<dbReference type="SUPFAM" id="SSF52266">
    <property type="entry name" value="SGNH hydrolase"/>
    <property type="match status" value="1"/>
</dbReference>
<dbReference type="InterPro" id="IPR036514">
    <property type="entry name" value="SGNH_hydro_sf"/>
</dbReference>
<evidence type="ECO:0008006" key="4">
    <source>
        <dbReference type="Google" id="ProtNLM"/>
    </source>
</evidence>
<gene>
    <name evidence="2" type="ORF">EUA07_02525</name>
</gene>
<feature type="compositionally biased region" description="Polar residues" evidence="1">
    <location>
        <begin position="19"/>
        <end position="31"/>
    </location>
</feature>
<name>A0A4Q2SK22_9ACTN</name>
<keyword evidence="3" id="KW-1185">Reference proteome</keyword>
<dbReference type="RefSeq" id="WP_129453416.1">
    <property type="nucleotide sequence ID" value="NZ_JACXYX010000002.1"/>
</dbReference>
<evidence type="ECO:0000256" key="1">
    <source>
        <dbReference type="SAM" id="MobiDB-lite"/>
    </source>
</evidence>
<feature type="region of interest" description="Disordered" evidence="1">
    <location>
        <begin position="19"/>
        <end position="56"/>
    </location>
</feature>
<sequence length="308" mass="32742">MSGRWAVALFLMALVGCSSDGTESGRTSEPTSVAPAAGDETSASPSADEEEEQVARATARFDAIAVVGHSGATGVASDPDSPIESVNANSWATGDNPEVDSIYLRLLEDHPAIEGHNYNLSANGADIDQMLDQAAALSTVEGPLPDLVLVQGVDNDMRCDGTDPANARRFARKFEQLVRTIRRGNDSVAIFVVDQWGTPDAWARAVSDVDGLVLGNTGSGPCDLFDGKGRVRAEGVEGIRRISRLYYDAMTETCRRTPRCWTDRGAAGTMPVTPDLLGADYNHLSVAGHAVLAETIWEALPRQVTQPS</sequence>
<dbReference type="Gene3D" id="3.40.50.1110">
    <property type="entry name" value="SGNH hydrolase"/>
    <property type="match status" value="1"/>
</dbReference>
<reference evidence="2 3" key="1">
    <citation type="submission" date="2019-01" db="EMBL/GenBank/DDBJ databases">
        <title>Novel species of Nocardioides.</title>
        <authorList>
            <person name="Liu Q."/>
            <person name="Xin Y.-H."/>
        </authorList>
    </citation>
    <scope>NUCLEOTIDE SEQUENCE [LARGE SCALE GENOMIC DNA]</scope>
    <source>
        <strain evidence="2 3">CGMCC 4.6875</strain>
    </source>
</reference>
<dbReference type="OrthoDB" id="5561551at2"/>
<proteinExistence type="predicted"/>
<evidence type="ECO:0000313" key="2">
    <source>
        <dbReference type="EMBL" id="RYC04374.1"/>
    </source>
</evidence>
<dbReference type="EMBL" id="SDWU01000002">
    <property type="protein sequence ID" value="RYC04374.1"/>
    <property type="molecule type" value="Genomic_DNA"/>
</dbReference>
<accession>A0A4Q2SK22</accession>